<dbReference type="InterPro" id="IPR001965">
    <property type="entry name" value="Znf_PHD"/>
</dbReference>
<accession>A0A1Y1WK68</accession>
<dbReference type="SMART" id="SM00249">
    <property type="entry name" value="PHD"/>
    <property type="match status" value="1"/>
</dbReference>
<dbReference type="InterPro" id="IPR013088">
    <property type="entry name" value="Znf_NHR/GATA"/>
</dbReference>
<feature type="signal peptide" evidence="6">
    <location>
        <begin position="1"/>
        <end position="19"/>
    </location>
</feature>
<dbReference type="Gene3D" id="3.30.50.10">
    <property type="entry name" value="Erythroid Transcription Factor GATA-1, subunit A"/>
    <property type="match status" value="1"/>
</dbReference>
<protein>
    <recommendedName>
        <fullName evidence="7">PHD-type domain-containing protein</fullName>
    </recommendedName>
</protein>
<keyword evidence="1" id="KW-0479">Metal-binding</keyword>
<dbReference type="PROSITE" id="PS50016">
    <property type="entry name" value="ZF_PHD_2"/>
    <property type="match status" value="1"/>
</dbReference>
<feature type="compositionally biased region" description="Basic residues" evidence="5">
    <location>
        <begin position="303"/>
        <end position="316"/>
    </location>
</feature>
<keyword evidence="2 4" id="KW-0863">Zinc-finger</keyword>
<keyword evidence="3" id="KW-0862">Zinc</keyword>
<dbReference type="EMBL" id="MCFD01000001">
    <property type="protein sequence ID" value="ORX73961.1"/>
    <property type="molecule type" value="Genomic_DNA"/>
</dbReference>
<proteinExistence type="predicted"/>
<organism evidence="8 9">
    <name type="scientific">Linderina pennispora</name>
    <dbReference type="NCBI Taxonomy" id="61395"/>
    <lineage>
        <taxon>Eukaryota</taxon>
        <taxon>Fungi</taxon>
        <taxon>Fungi incertae sedis</taxon>
        <taxon>Zoopagomycota</taxon>
        <taxon>Kickxellomycotina</taxon>
        <taxon>Kickxellomycetes</taxon>
        <taxon>Kickxellales</taxon>
        <taxon>Kickxellaceae</taxon>
        <taxon>Linderina</taxon>
    </lineage>
</organism>
<evidence type="ECO:0000313" key="9">
    <source>
        <dbReference type="Proteomes" id="UP000193922"/>
    </source>
</evidence>
<dbReference type="STRING" id="61395.A0A1Y1WK68"/>
<evidence type="ECO:0000256" key="4">
    <source>
        <dbReference type="PROSITE-ProRule" id="PRU00146"/>
    </source>
</evidence>
<feature type="chain" id="PRO_5012056174" description="PHD-type domain-containing protein" evidence="6">
    <location>
        <begin position="20"/>
        <end position="324"/>
    </location>
</feature>
<dbReference type="AlphaFoldDB" id="A0A1Y1WK68"/>
<evidence type="ECO:0000256" key="6">
    <source>
        <dbReference type="SAM" id="SignalP"/>
    </source>
</evidence>
<dbReference type="RefSeq" id="XP_040747172.1">
    <property type="nucleotide sequence ID" value="XM_040885217.1"/>
</dbReference>
<dbReference type="Proteomes" id="UP000193922">
    <property type="component" value="Unassembled WGS sequence"/>
</dbReference>
<dbReference type="InterPro" id="IPR011011">
    <property type="entry name" value="Znf_FYVE_PHD"/>
</dbReference>
<dbReference type="InterPro" id="IPR013087">
    <property type="entry name" value="Znf_C2H2_type"/>
</dbReference>
<dbReference type="Gene3D" id="3.30.40.10">
    <property type="entry name" value="Zinc/RING finger domain, C3HC4 (zinc finger)"/>
    <property type="match status" value="1"/>
</dbReference>
<evidence type="ECO:0000256" key="5">
    <source>
        <dbReference type="SAM" id="MobiDB-lite"/>
    </source>
</evidence>
<dbReference type="InterPro" id="IPR019787">
    <property type="entry name" value="Znf_PHD-finger"/>
</dbReference>
<name>A0A1Y1WK68_9FUNG</name>
<gene>
    <name evidence="8" type="ORF">DL89DRAFT_253864</name>
</gene>
<evidence type="ECO:0000313" key="8">
    <source>
        <dbReference type="EMBL" id="ORX73961.1"/>
    </source>
</evidence>
<evidence type="ECO:0000259" key="7">
    <source>
        <dbReference type="PROSITE" id="PS50016"/>
    </source>
</evidence>
<dbReference type="GeneID" id="63801865"/>
<sequence length="324" mass="36640">MLHFLFPLSLCKCLQTGLALFDSEARACLHFSGSRAWNCSRLSNARVEKCTPSPSPFRLEKISLMQLFPFVIYSPADTETASLSGESCVDSTAPEPAAVRASLRPTVFEEMTHSGIDWCRYCGTTEGINWRPGPWGKRTLCNKHGCDYKGYGFASKMPRLNLRNFAEEAVEERLRPVLQTFCQVCQKDFSEHDNVLMHCDGCHRAYHQECHPEGIADECVRFDKRWYCEPTCIDNVRRKKILVELPKCRLPYMCSPRNNAHSDSAKNGTHQTTPRTTRKRKASAQRDSGSSDAPKAAATSRSNKVRKSSRVTRPSKRLTSDYAE</sequence>
<dbReference type="InterPro" id="IPR013083">
    <property type="entry name" value="Znf_RING/FYVE/PHD"/>
</dbReference>
<dbReference type="PROSITE" id="PS00028">
    <property type="entry name" value="ZINC_FINGER_C2H2_1"/>
    <property type="match status" value="1"/>
</dbReference>
<dbReference type="GO" id="GO:0008270">
    <property type="term" value="F:zinc ion binding"/>
    <property type="evidence" value="ECO:0007669"/>
    <property type="project" value="UniProtKB-KW"/>
</dbReference>
<reference evidence="8 9" key="1">
    <citation type="submission" date="2016-07" db="EMBL/GenBank/DDBJ databases">
        <title>Pervasive Adenine N6-methylation of Active Genes in Fungi.</title>
        <authorList>
            <consortium name="DOE Joint Genome Institute"/>
            <person name="Mondo S.J."/>
            <person name="Dannebaum R.O."/>
            <person name="Kuo R.C."/>
            <person name="Labutti K."/>
            <person name="Haridas S."/>
            <person name="Kuo A."/>
            <person name="Salamov A."/>
            <person name="Ahrendt S.R."/>
            <person name="Lipzen A."/>
            <person name="Sullivan W."/>
            <person name="Andreopoulos W.B."/>
            <person name="Clum A."/>
            <person name="Lindquist E."/>
            <person name="Daum C."/>
            <person name="Ramamoorthy G.K."/>
            <person name="Gryganskyi A."/>
            <person name="Culley D."/>
            <person name="Magnuson J.K."/>
            <person name="James T.Y."/>
            <person name="O'Malley M.A."/>
            <person name="Stajich J.E."/>
            <person name="Spatafora J.W."/>
            <person name="Visel A."/>
            <person name="Grigoriev I.V."/>
        </authorList>
    </citation>
    <scope>NUCLEOTIDE SEQUENCE [LARGE SCALE GENOMIC DNA]</scope>
    <source>
        <strain evidence="8 9">ATCC 12442</strain>
    </source>
</reference>
<dbReference type="SUPFAM" id="SSF57903">
    <property type="entry name" value="FYVE/PHD zinc finger"/>
    <property type="match status" value="1"/>
</dbReference>
<keyword evidence="6" id="KW-0732">Signal</keyword>
<keyword evidence="9" id="KW-1185">Reference proteome</keyword>
<feature type="region of interest" description="Disordered" evidence="5">
    <location>
        <begin position="259"/>
        <end position="324"/>
    </location>
</feature>
<comment type="caution">
    <text evidence="8">The sequence shown here is derived from an EMBL/GenBank/DDBJ whole genome shotgun (WGS) entry which is preliminary data.</text>
</comment>
<feature type="domain" description="PHD-type" evidence="7">
    <location>
        <begin position="179"/>
        <end position="234"/>
    </location>
</feature>
<evidence type="ECO:0000256" key="2">
    <source>
        <dbReference type="ARBA" id="ARBA00022771"/>
    </source>
</evidence>
<dbReference type="Pfam" id="PF00628">
    <property type="entry name" value="PHD"/>
    <property type="match status" value="1"/>
</dbReference>
<evidence type="ECO:0000256" key="1">
    <source>
        <dbReference type="ARBA" id="ARBA00022723"/>
    </source>
</evidence>
<feature type="compositionally biased region" description="Polar residues" evidence="5">
    <location>
        <begin position="259"/>
        <end position="275"/>
    </location>
</feature>
<evidence type="ECO:0000256" key="3">
    <source>
        <dbReference type="ARBA" id="ARBA00022833"/>
    </source>
</evidence>
<dbReference type="OrthoDB" id="5863171at2759"/>
<dbReference type="GO" id="GO:0006355">
    <property type="term" value="P:regulation of DNA-templated transcription"/>
    <property type="evidence" value="ECO:0007669"/>
    <property type="project" value="InterPro"/>
</dbReference>